<feature type="signal peptide" evidence="1">
    <location>
        <begin position="1"/>
        <end position="22"/>
    </location>
</feature>
<organism evidence="2 3">
    <name type="scientific">Spectribacter hydrogenoxidans</name>
    <dbReference type="NCBI Taxonomy" id="3075608"/>
    <lineage>
        <taxon>Bacteria</taxon>
        <taxon>Pseudomonadati</taxon>
        <taxon>Pseudomonadota</taxon>
        <taxon>Gammaproteobacteria</taxon>
        <taxon>Salinisphaerales</taxon>
        <taxon>Salinisphaeraceae</taxon>
        <taxon>Spectribacter</taxon>
    </lineage>
</organism>
<evidence type="ECO:0000256" key="1">
    <source>
        <dbReference type="SAM" id="SignalP"/>
    </source>
</evidence>
<reference evidence="2 3" key="1">
    <citation type="submission" date="2023-09" db="EMBL/GenBank/DDBJ databases">
        <authorList>
            <person name="Rey-Velasco X."/>
        </authorList>
    </citation>
    <scope>NUCLEOTIDE SEQUENCE [LARGE SCALE GENOMIC DNA]</scope>
    <source>
        <strain evidence="2 3">W335</strain>
    </source>
</reference>
<sequence length="292" mass="28874">MKHILGKFIPLLLALYASGASAQDAGNLLAATDHAVGNVNTVLQGLLTGDAAGAVDGVETLVTDLGTDLADGTPLETALSDDIIGSGMLVQPLLDRVATPVLGVLVGPLADAGAPLISRVNSPALLDNLPVIQGENLAFLGPHDSLGQYLASSGVPLDLIDVLLRVDLLGPGDGDGGGVLVPVFGGTASAAPQILSELGGTVQSLTNNPAETSLLLRDVQRLLEFVASNPFAGGSLPVPLLGLLVGDFSILPGGGGGGLPGLDPAQLPLPAGELDAGTLTALASGATLPGLE</sequence>
<evidence type="ECO:0000313" key="3">
    <source>
        <dbReference type="Proteomes" id="UP001251857"/>
    </source>
</evidence>
<evidence type="ECO:0000313" key="2">
    <source>
        <dbReference type="EMBL" id="MDT0636394.1"/>
    </source>
</evidence>
<dbReference type="RefSeq" id="WP_311654287.1">
    <property type="nucleotide sequence ID" value="NZ_JAVRIB010000036.1"/>
</dbReference>
<gene>
    <name evidence="2" type="ORF">RM532_15720</name>
</gene>
<keyword evidence="3" id="KW-1185">Reference proteome</keyword>
<dbReference type="Proteomes" id="UP001251857">
    <property type="component" value="Unassembled WGS sequence"/>
</dbReference>
<accession>A0ABU3C4V9</accession>
<comment type="caution">
    <text evidence="2">The sequence shown here is derived from an EMBL/GenBank/DDBJ whole genome shotgun (WGS) entry which is preliminary data.</text>
</comment>
<proteinExistence type="predicted"/>
<feature type="chain" id="PRO_5045843339" description="Collagen, middle region" evidence="1">
    <location>
        <begin position="23"/>
        <end position="292"/>
    </location>
</feature>
<name>A0ABU3C4V9_9GAMM</name>
<dbReference type="EMBL" id="JAVRIB010000036">
    <property type="protein sequence ID" value="MDT0636394.1"/>
    <property type="molecule type" value="Genomic_DNA"/>
</dbReference>
<evidence type="ECO:0008006" key="4">
    <source>
        <dbReference type="Google" id="ProtNLM"/>
    </source>
</evidence>
<protein>
    <recommendedName>
        <fullName evidence="4">Collagen, middle region</fullName>
    </recommendedName>
</protein>
<keyword evidence="1" id="KW-0732">Signal</keyword>